<evidence type="ECO:0000313" key="9">
    <source>
        <dbReference type="EMBL" id="TQE89001.1"/>
    </source>
</evidence>
<dbReference type="EMBL" id="VIGD01000023">
    <property type="protein sequence ID" value="TQE89001.1"/>
    <property type="molecule type" value="Genomic_DNA"/>
</dbReference>
<dbReference type="Proteomes" id="UP000315753">
    <property type="component" value="Unassembled WGS sequence"/>
</dbReference>
<dbReference type="AlphaFoldDB" id="A0A540UX04"/>
<sequence length="320" mass="35884">MKKVKRGFLFILAILFLLSLAACNGSEEEKSGGNEKRTIKIGYLPITHAVPLFVEKELGKYENFDLELIKFGSWTELSDALNTGRIDGASMLITLAMKAKEQGIDVNAVALGHRDGNVVVVSKDISNVADLKGKSFAIPHKFSTQNVLLYQLLKQNGLKYEDVNVVELPPAEMPAALSEGRISGYVVAEPFGAVSVSLEKGKVLYQDKDIWENSIDCSLVLRSEFIEKEKELAQEFVNYYIEAGHFAEQKDAQVKDMLLNYMKVDQNVLDLSLEWISYDDLKINREDYEELASNLVEMGLFESPPAYEDFVDHSLIEKAK</sequence>
<name>A0A540UX04_9BACL</name>
<evidence type="ECO:0000256" key="1">
    <source>
        <dbReference type="ARBA" id="ARBA00004533"/>
    </source>
</evidence>
<dbReference type="OrthoDB" id="570524at2"/>
<comment type="caution">
    <text evidence="9">The sequence shown here is derived from an EMBL/GenBank/DDBJ whole genome shotgun (WGS) entry which is preliminary data.</text>
</comment>
<evidence type="ECO:0000256" key="5">
    <source>
        <dbReference type="ARBA" id="ARBA00022519"/>
    </source>
</evidence>
<accession>A0A540UX04</accession>
<keyword evidence="10" id="KW-1185">Reference proteome</keyword>
<dbReference type="RefSeq" id="WP_141603208.1">
    <property type="nucleotide sequence ID" value="NZ_JARMSB010000018.1"/>
</dbReference>
<keyword evidence="4" id="KW-1003">Cell membrane</keyword>
<comment type="subcellular location">
    <subcellularLocation>
        <location evidence="1">Cell inner membrane</location>
    </subcellularLocation>
</comment>
<feature type="signal peptide" evidence="7">
    <location>
        <begin position="1"/>
        <end position="21"/>
    </location>
</feature>
<dbReference type="Gene3D" id="3.40.190.10">
    <property type="entry name" value="Periplasmic binding protein-like II"/>
    <property type="match status" value="2"/>
</dbReference>
<proteinExistence type="inferred from homology"/>
<feature type="chain" id="PRO_5039377797" evidence="7">
    <location>
        <begin position="22"/>
        <end position="320"/>
    </location>
</feature>
<evidence type="ECO:0000256" key="3">
    <source>
        <dbReference type="ARBA" id="ARBA00022448"/>
    </source>
</evidence>
<dbReference type="SMART" id="SM00062">
    <property type="entry name" value="PBPb"/>
    <property type="match status" value="1"/>
</dbReference>
<evidence type="ECO:0000259" key="8">
    <source>
        <dbReference type="SMART" id="SM00062"/>
    </source>
</evidence>
<organism evidence="9 10">
    <name type="scientific">Ureibacillus terrenus</name>
    <dbReference type="NCBI Taxonomy" id="118246"/>
    <lineage>
        <taxon>Bacteria</taxon>
        <taxon>Bacillati</taxon>
        <taxon>Bacillota</taxon>
        <taxon>Bacilli</taxon>
        <taxon>Bacillales</taxon>
        <taxon>Caryophanaceae</taxon>
        <taxon>Ureibacillus</taxon>
    </lineage>
</organism>
<keyword evidence="3" id="KW-0813">Transport</keyword>
<feature type="domain" description="Solute-binding protein family 3/N-terminal" evidence="8">
    <location>
        <begin position="38"/>
        <end position="279"/>
    </location>
</feature>
<protein>
    <submittedName>
        <fullName evidence="9">ABC transporter substrate-binding protein</fullName>
    </submittedName>
</protein>
<keyword evidence="6" id="KW-0472">Membrane</keyword>
<evidence type="ECO:0000256" key="4">
    <source>
        <dbReference type="ARBA" id="ARBA00022475"/>
    </source>
</evidence>
<gene>
    <name evidence="9" type="ORF">FKZ59_13135</name>
</gene>
<keyword evidence="5" id="KW-0997">Cell inner membrane</keyword>
<evidence type="ECO:0000256" key="6">
    <source>
        <dbReference type="ARBA" id="ARBA00023136"/>
    </source>
</evidence>
<dbReference type="PANTHER" id="PTHR30024">
    <property type="entry name" value="ALIPHATIC SULFONATES-BINDING PROTEIN-RELATED"/>
    <property type="match status" value="1"/>
</dbReference>
<comment type="similarity">
    <text evidence="2">Belongs to the bacterial solute-binding protein SsuA/TauA family.</text>
</comment>
<evidence type="ECO:0000313" key="10">
    <source>
        <dbReference type="Proteomes" id="UP000315753"/>
    </source>
</evidence>
<keyword evidence="7" id="KW-0732">Signal</keyword>
<dbReference type="GO" id="GO:0005886">
    <property type="term" value="C:plasma membrane"/>
    <property type="evidence" value="ECO:0007669"/>
    <property type="project" value="UniProtKB-SubCell"/>
</dbReference>
<dbReference type="InterPro" id="IPR044527">
    <property type="entry name" value="NrtA/CpmA_ABC-bd_dom"/>
</dbReference>
<reference evidence="9 10" key="1">
    <citation type="submission" date="2019-06" db="EMBL/GenBank/DDBJ databases">
        <title>Genome sequence of Ureibacillus terrenus.</title>
        <authorList>
            <person name="Maclea K.S."/>
            <person name="Simoes M."/>
        </authorList>
    </citation>
    <scope>NUCLEOTIDE SEQUENCE [LARGE SCALE GENOMIC DNA]</scope>
    <source>
        <strain evidence="9 10">ATCC BAA-384</strain>
    </source>
</reference>
<dbReference type="PANTHER" id="PTHR30024:SF43">
    <property type="entry name" value="BLL4572 PROTEIN"/>
    <property type="match status" value="1"/>
</dbReference>
<dbReference type="PROSITE" id="PS51257">
    <property type="entry name" value="PROKAR_LIPOPROTEIN"/>
    <property type="match status" value="1"/>
</dbReference>
<dbReference type="Pfam" id="PF13379">
    <property type="entry name" value="NMT1_2"/>
    <property type="match status" value="1"/>
</dbReference>
<dbReference type="CDD" id="cd13553">
    <property type="entry name" value="PBP2_NrtA_CpmA_like"/>
    <property type="match status" value="1"/>
</dbReference>
<dbReference type="SUPFAM" id="SSF53850">
    <property type="entry name" value="Periplasmic binding protein-like II"/>
    <property type="match status" value="1"/>
</dbReference>
<evidence type="ECO:0000256" key="2">
    <source>
        <dbReference type="ARBA" id="ARBA00010742"/>
    </source>
</evidence>
<dbReference type="InterPro" id="IPR001638">
    <property type="entry name" value="Solute-binding_3/MltF_N"/>
</dbReference>
<evidence type="ECO:0000256" key="7">
    <source>
        <dbReference type="SAM" id="SignalP"/>
    </source>
</evidence>